<protein>
    <submittedName>
        <fullName evidence="2">Aminomethyl transferase family protein</fullName>
    </submittedName>
</protein>
<feature type="domain" description="GCVT N-terminal" evidence="1">
    <location>
        <begin position="94"/>
        <end position="321"/>
    </location>
</feature>
<gene>
    <name evidence="2" type="ORF">FH607_023625</name>
</gene>
<dbReference type="InterPro" id="IPR006222">
    <property type="entry name" value="GCVT_N"/>
</dbReference>
<sequence length="424" mass="46287">MTPNPSTALALRPWDLGPRFDLGPAIPFPADGWAWRTLPPEHPAILARPRALRRNDPGDALGAIAERYGEPESYCVLGGNVASVSTWRGTPFTDQYAALTEGTGAFPCGGMYYFSVAGPHAADLLNLLTPRSVDLLEVGQASFVIFTTPEGTVDTEGVVLRVADETFHLSVGGDTRPPTWLHDAIERFPDTRVEEADLSSFNLKGPRRLAAMTELLADEFAGPLARLGRFRGLPVRTRGGADAWVVRTVIGVELWGSAEVMNEAWRAMVARPERYTPCGWDVLATYRLECPEFAFYLCPLDIHRGTYLLDVGLEHVVSRRKQPPYVGWEALQKPAQFGGRMWMAGLEADSPEAPRRSVGERVSGIDAEAPTGYVTSAGYSPKAGRELCFAHLPVEIPASGTVRFEDGTTWRALPLPILAERTTG</sequence>
<dbReference type="SUPFAM" id="SSF101790">
    <property type="entry name" value="Aminomethyltransferase beta-barrel domain"/>
    <property type="match status" value="1"/>
</dbReference>
<reference evidence="2" key="1">
    <citation type="submission" date="2019-10" db="EMBL/GenBank/DDBJ databases">
        <title>Nonomuraea sp. nov., isolated from Phyllanthus amarus.</title>
        <authorList>
            <person name="Klykleung N."/>
            <person name="Tanasupawat S."/>
        </authorList>
    </citation>
    <scope>NUCLEOTIDE SEQUENCE [LARGE SCALE GENOMIC DNA]</scope>
    <source>
        <strain evidence="2">3MP-10</strain>
    </source>
</reference>
<dbReference type="PANTHER" id="PTHR43757:SF2">
    <property type="entry name" value="AMINOMETHYLTRANSFERASE, MITOCHONDRIAL"/>
    <property type="match status" value="1"/>
</dbReference>
<accession>A0A5N6A0Y4</accession>
<comment type="caution">
    <text evidence="2">The sequence shown here is derived from an EMBL/GenBank/DDBJ whole genome shotgun (WGS) entry which is preliminary data.</text>
</comment>
<dbReference type="SUPFAM" id="SSF103025">
    <property type="entry name" value="Folate-binding domain"/>
    <property type="match status" value="1"/>
</dbReference>
<evidence type="ECO:0000313" key="3">
    <source>
        <dbReference type="Proteomes" id="UP000314251"/>
    </source>
</evidence>
<keyword evidence="2" id="KW-0808">Transferase</keyword>
<dbReference type="AlphaFoldDB" id="A0A5N6A0Y4"/>
<evidence type="ECO:0000259" key="1">
    <source>
        <dbReference type="Pfam" id="PF01571"/>
    </source>
</evidence>
<keyword evidence="3" id="KW-1185">Reference proteome</keyword>
<dbReference type="PANTHER" id="PTHR43757">
    <property type="entry name" value="AMINOMETHYLTRANSFERASE"/>
    <property type="match status" value="1"/>
</dbReference>
<name>A0A5N6A0Y4_9ACTN</name>
<dbReference type="RefSeq" id="WP_139672223.1">
    <property type="nucleotide sequence ID" value="NZ_VDLY02000017.1"/>
</dbReference>
<dbReference type="InterPro" id="IPR028896">
    <property type="entry name" value="GcvT/YgfZ/DmdA"/>
</dbReference>
<dbReference type="Proteomes" id="UP000314251">
    <property type="component" value="Unassembled WGS sequence"/>
</dbReference>
<dbReference type="EMBL" id="VDLY02000017">
    <property type="protein sequence ID" value="KAB8161723.1"/>
    <property type="molecule type" value="Genomic_DNA"/>
</dbReference>
<dbReference type="GO" id="GO:0016740">
    <property type="term" value="F:transferase activity"/>
    <property type="evidence" value="ECO:0007669"/>
    <property type="project" value="UniProtKB-KW"/>
</dbReference>
<proteinExistence type="predicted"/>
<dbReference type="InterPro" id="IPR029043">
    <property type="entry name" value="GcvT/YgfZ_C"/>
</dbReference>
<organism evidence="2 3">
    <name type="scientific">Streptomyces mimosae</name>
    <dbReference type="NCBI Taxonomy" id="2586635"/>
    <lineage>
        <taxon>Bacteria</taxon>
        <taxon>Bacillati</taxon>
        <taxon>Actinomycetota</taxon>
        <taxon>Actinomycetes</taxon>
        <taxon>Kitasatosporales</taxon>
        <taxon>Streptomycetaceae</taxon>
        <taxon>Streptomyces</taxon>
    </lineage>
</organism>
<dbReference type="OrthoDB" id="2055370at2"/>
<dbReference type="Gene3D" id="3.30.1360.120">
    <property type="entry name" value="Probable tRNA modification gtpase trme, domain 1"/>
    <property type="match status" value="1"/>
</dbReference>
<evidence type="ECO:0000313" key="2">
    <source>
        <dbReference type="EMBL" id="KAB8161723.1"/>
    </source>
</evidence>
<dbReference type="InterPro" id="IPR027266">
    <property type="entry name" value="TrmE/GcvT-like"/>
</dbReference>
<dbReference type="Pfam" id="PF01571">
    <property type="entry name" value="GCV_T"/>
    <property type="match status" value="1"/>
</dbReference>